<dbReference type="InterPro" id="IPR007969">
    <property type="entry name" value="DUF732"/>
</dbReference>
<evidence type="ECO:0000313" key="4">
    <source>
        <dbReference type="Proteomes" id="UP000193484"/>
    </source>
</evidence>
<feature type="signal peptide" evidence="1">
    <location>
        <begin position="1"/>
        <end position="24"/>
    </location>
</feature>
<dbReference type="EMBL" id="LQOJ01000040">
    <property type="protein sequence ID" value="ORV02658.1"/>
    <property type="molecule type" value="Genomic_DNA"/>
</dbReference>
<protein>
    <recommendedName>
        <fullName evidence="2">DUF732 domain-containing protein</fullName>
    </recommendedName>
</protein>
<feature type="chain" id="PRO_5010853554" description="DUF732 domain-containing protein" evidence="1">
    <location>
        <begin position="25"/>
        <end position="119"/>
    </location>
</feature>
<accession>A0A1X1RBN0</accession>
<keyword evidence="4" id="KW-1185">Reference proteome</keyword>
<dbReference type="STRING" id="1793.AWC04_12120"/>
<comment type="caution">
    <text evidence="3">The sequence shown here is derived from an EMBL/GenBank/DDBJ whole genome shotgun (WGS) entry which is preliminary data.</text>
</comment>
<dbReference type="Proteomes" id="UP000193484">
    <property type="component" value="Unassembled WGS sequence"/>
</dbReference>
<keyword evidence="1" id="KW-0732">Signal</keyword>
<feature type="domain" description="DUF732" evidence="2">
    <location>
        <begin position="35"/>
        <end position="112"/>
    </location>
</feature>
<name>A0A1X1RBN0_MYCFA</name>
<dbReference type="AlphaFoldDB" id="A0A1X1RBN0"/>
<gene>
    <name evidence="3" type="ORF">AWC04_12120</name>
</gene>
<organism evidence="3 4">
    <name type="scientific">Mycolicibacterium fallax</name>
    <name type="common">Mycobacterium fallax</name>
    <dbReference type="NCBI Taxonomy" id="1793"/>
    <lineage>
        <taxon>Bacteria</taxon>
        <taxon>Bacillati</taxon>
        <taxon>Actinomycetota</taxon>
        <taxon>Actinomycetes</taxon>
        <taxon>Mycobacteriales</taxon>
        <taxon>Mycobacteriaceae</taxon>
        <taxon>Mycolicibacterium</taxon>
    </lineage>
</organism>
<reference evidence="3 4" key="1">
    <citation type="submission" date="2016-01" db="EMBL/GenBank/DDBJ databases">
        <title>The new phylogeny of the genus Mycobacterium.</title>
        <authorList>
            <person name="Tarcisio F."/>
            <person name="Conor M."/>
            <person name="Antonella G."/>
            <person name="Elisabetta G."/>
            <person name="Giulia F.S."/>
            <person name="Sara T."/>
            <person name="Anna F."/>
            <person name="Clotilde B."/>
            <person name="Roberto B."/>
            <person name="Veronica D.S."/>
            <person name="Fabio R."/>
            <person name="Monica P."/>
            <person name="Olivier J."/>
            <person name="Enrico T."/>
            <person name="Nicola S."/>
        </authorList>
    </citation>
    <scope>NUCLEOTIDE SEQUENCE [LARGE SCALE GENOMIC DNA]</scope>
    <source>
        <strain evidence="3 4">DSM 44179</strain>
    </source>
</reference>
<dbReference type="Pfam" id="PF05305">
    <property type="entry name" value="DUF732"/>
    <property type="match status" value="1"/>
</dbReference>
<evidence type="ECO:0000256" key="1">
    <source>
        <dbReference type="SAM" id="SignalP"/>
    </source>
</evidence>
<proteinExistence type="predicted"/>
<sequence>MLAAGCVALGCAAAAVTAAGAASADPTEDPVPTAADTKFTEAFNQLGIPVAPDQNIPALGRQVCDIMTSGLKGQINPVPAVRGTVSTLESNGLTKPQAVTLLRMSVATYCPQYGRYIGR</sequence>
<evidence type="ECO:0000313" key="3">
    <source>
        <dbReference type="EMBL" id="ORV02658.1"/>
    </source>
</evidence>
<evidence type="ECO:0000259" key="2">
    <source>
        <dbReference type="Pfam" id="PF05305"/>
    </source>
</evidence>